<dbReference type="PROSITE" id="PS51257">
    <property type="entry name" value="PROKAR_LIPOPROTEIN"/>
    <property type="match status" value="1"/>
</dbReference>
<dbReference type="InterPro" id="IPR051686">
    <property type="entry name" value="Lipoprotein_DolP"/>
</dbReference>
<dbReference type="PANTHER" id="PTHR34606">
    <property type="entry name" value="BON DOMAIN-CONTAINING PROTEIN"/>
    <property type="match status" value="1"/>
</dbReference>
<name>A0A7H0HC91_9BURK</name>
<gene>
    <name evidence="4" type="ORF">H9L24_13770</name>
</gene>
<reference evidence="4 5" key="1">
    <citation type="submission" date="2020-08" db="EMBL/GenBank/DDBJ databases">
        <title>Genome sequence of Acidovorax monticola KACC 19171T.</title>
        <authorList>
            <person name="Hyun D.-W."/>
            <person name="Bae J.-W."/>
        </authorList>
    </citation>
    <scope>NUCLEOTIDE SEQUENCE [LARGE SCALE GENOMIC DNA]</scope>
    <source>
        <strain evidence="4 5">KACC 19171</strain>
    </source>
</reference>
<evidence type="ECO:0000259" key="3">
    <source>
        <dbReference type="PROSITE" id="PS50914"/>
    </source>
</evidence>
<dbReference type="AlphaFoldDB" id="A0A7H0HC91"/>
<dbReference type="PANTHER" id="PTHR34606:SF4">
    <property type="entry name" value="OUTER MEMBRANE LIPOPROTEIN DOLP"/>
    <property type="match status" value="1"/>
</dbReference>
<sequence>MKFQGTRTACMLLAAAALAGGLSACVPLVVGGAAVGTMVAVDRRTSGTQLEDESIEMRSANRIYEILGDRAHVNVTSWNRQVLLTGEVPTADDRQKVEQAVLGVENVRSIVNELVVAPNSSVTQRSNDALITGKVKASFVDAKDIMSSAFKVVTERGVVYLMGRVTQREATRATEITRGVSGVAKVVRVFEIISEDEMRRGFAAQQPAPVVQDPAHTAP</sequence>
<keyword evidence="5" id="KW-1185">Reference proteome</keyword>
<feature type="chain" id="PRO_5029002004" evidence="2">
    <location>
        <begin position="20"/>
        <end position="219"/>
    </location>
</feature>
<dbReference type="Pfam" id="PF04972">
    <property type="entry name" value="BON"/>
    <property type="match status" value="2"/>
</dbReference>
<dbReference type="KEGG" id="amon:H9L24_13770"/>
<organism evidence="4 5">
    <name type="scientific">Paenacidovorax monticola</name>
    <dbReference type="NCBI Taxonomy" id="1926868"/>
    <lineage>
        <taxon>Bacteria</taxon>
        <taxon>Pseudomonadati</taxon>
        <taxon>Pseudomonadota</taxon>
        <taxon>Betaproteobacteria</taxon>
        <taxon>Burkholderiales</taxon>
        <taxon>Comamonadaceae</taxon>
        <taxon>Paenacidovorax</taxon>
    </lineage>
</organism>
<dbReference type="Gene3D" id="3.40.1520.20">
    <property type="match status" value="1"/>
</dbReference>
<protein>
    <submittedName>
        <fullName evidence="4">BON domain-containing protein</fullName>
    </submittedName>
</protein>
<dbReference type="EMBL" id="CP060790">
    <property type="protein sequence ID" value="QNP58157.1"/>
    <property type="molecule type" value="Genomic_DNA"/>
</dbReference>
<dbReference type="RefSeq" id="WP_187735152.1">
    <property type="nucleotide sequence ID" value="NZ_CP060790.1"/>
</dbReference>
<dbReference type="InterPro" id="IPR014004">
    <property type="entry name" value="Transpt-assoc_nodulatn_dom_bac"/>
</dbReference>
<evidence type="ECO:0000313" key="5">
    <source>
        <dbReference type="Proteomes" id="UP000516057"/>
    </source>
</evidence>
<evidence type="ECO:0000313" key="4">
    <source>
        <dbReference type="EMBL" id="QNP58157.1"/>
    </source>
</evidence>
<dbReference type="InterPro" id="IPR007055">
    <property type="entry name" value="BON_dom"/>
</dbReference>
<proteinExistence type="predicted"/>
<accession>A0A7H0HC91</accession>
<evidence type="ECO:0000256" key="2">
    <source>
        <dbReference type="SAM" id="SignalP"/>
    </source>
</evidence>
<keyword evidence="1 2" id="KW-0732">Signal</keyword>
<dbReference type="Proteomes" id="UP000516057">
    <property type="component" value="Chromosome"/>
</dbReference>
<dbReference type="SMART" id="SM00749">
    <property type="entry name" value="BON"/>
    <property type="match status" value="2"/>
</dbReference>
<feature type="signal peptide" evidence="2">
    <location>
        <begin position="1"/>
        <end position="19"/>
    </location>
</feature>
<evidence type="ECO:0000256" key="1">
    <source>
        <dbReference type="ARBA" id="ARBA00022729"/>
    </source>
</evidence>
<dbReference type="PROSITE" id="PS50914">
    <property type="entry name" value="BON"/>
    <property type="match status" value="2"/>
</dbReference>
<feature type="domain" description="BON" evidence="3">
    <location>
        <begin position="46"/>
        <end position="118"/>
    </location>
</feature>
<feature type="domain" description="BON" evidence="3">
    <location>
        <begin position="127"/>
        <end position="194"/>
    </location>
</feature>